<feature type="compositionally biased region" description="Basic and acidic residues" evidence="2">
    <location>
        <begin position="425"/>
        <end position="448"/>
    </location>
</feature>
<evidence type="ECO:0000259" key="3">
    <source>
        <dbReference type="Pfam" id="PF07261"/>
    </source>
</evidence>
<comment type="caution">
    <text evidence="5">The sequence shown here is derived from an EMBL/GenBank/DDBJ whole genome shotgun (WGS) entry which is preliminary data.</text>
</comment>
<proteinExistence type="inferred from homology"/>
<sequence>MQDAWKKLKPKDNYQVYLVSAYNGEDFRTLTRLYQPIIGIDAFAVLTSFLNADEHDISTIKPHSELLNRLDMSLPDFYQARIKLEAVGLLKTFVRTLDNGYHFIYYAEAPIKPEIFLQDDLLSTMLIDKLGKDAFESLFSDYQLMSEELKDYQEITQAFVQVYPDATAKLSTYDDMLISNQHVLTQLPGKQETIKLTTNFDWPFFLSLTESLGLDTQQLQVELKRTIESFHQLYGIDELDMSQFIKSAADYVTNRVDEKRLKQAVYKQYQQNKKQNNFITEHENSRFIPVNVEQLSADEQVVRRYNTLKREGYTDQEISVIKSCDSSPPMLFLKSIKKQRGGYVSTNEQWLIENLKNQSNLPNSVINMLIHYMLVIQNKSSLNQNIANSIANDWAQNKIFSPEAALTKVKQYQKKTAVPNKQGYTKKESKRKETLPDWAKNDNQKEETQISEQEQVAFAEKIKRIQSKKEGES</sequence>
<evidence type="ECO:0000313" key="5">
    <source>
        <dbReference type="EMBL" id="RSU00534.1"/>
    </source>
</evidence>
<keyword evidence="6" id="KW-1185">Reference proteome</keyword>
<dbReference type="OrthoDB" id="2082007at2"/>
<dbReference type="InterPro" id="IPR058660">
    <property type="entry name" value="WHD_DnaB"/>
</dbReference>
<dbReference type="InterPro" id="IPR006343">
    <property type="entry name" value="DnaB/C_C"/>
</dbReference>
<name>A0A430A249_9ENTE</name>
<protein>
    <submittedName>
        <fullName evidence="5">Uncharacterized protein</fullName>
    </submittedName>
</protein>
<feature type="domain" description="DnaB/C C-terminal" evidence="3">
    <location>
        <begin position="334"/>
        <end position="405"/>
    </location>
</feature>
<accession>A0A430A249</accession>
<comment type="similarity">
    <text evidence="1">Belongs to the DnaB/DnaD family.</text>
</comment>
<organism evidence="5 6">
    <name type="scientific">Vagococcus vulneris</name>
    <dbReference type="NCBI Taxonomy" id="1977869"/>
    <lineage>
        <taxon>Bacteria</taxon>
        <taxon>Bacillati</taxon>
        <taxon>Bacillota</taxon>
        <taxon>Bacilli</taxon>
        <taxon>Lactobacillales</taxon>
        <taxon>Enterococcaceae</taxon>
        <taxon>Vagococcus</taxon>
    </lineage>
</organism>
<evidence type="ECO:0000256" key="1">
    <source>
        <dbReference type="ARBA" id="ARBA00093462"/>
    </source>
</evidence>
<dbReference type="AlphaFoldDB" id="A0A430A249"/>
<feature type="domain" description="Replicative helicase loading/DNA remodeling protein DnaB N-terminal winged helix" evidence="4">
    <location>
        <begin position="9"/>
        <end position="265"/>
    </location>
</feature>
<dbReference type="EMBL" id="NGJS01000001">
    <property type="protein sequence ID" value="RSU00534.1"/>
    <property type="molecule type" value="Genomic_DNA"/>
</dbReference>
<evidence type="ECO:0000256" key="2">
    <source>
        <dbReference type="SAM" id="MobiDB-lite"/>
    </source>
</evidence>
<feature type="region of interest" description="Disordered" evidence="2">
    <location>
        <begin position="417"/>
        <end position="453"/>
    </location>
</feature>
<dbReference type="RefSeq" id="WP_125982859.1">
    <property type="nucleotide sequence ID" value="NZ_NGJS01000001.1"/>
</dbReference>
<evidence type="ECO:0000313" key="6">
    <source>
        <dbReference type="Proteomes" id="UP000287857"/>
    </source>
</evidence>
<dbReference type="Pfam" id="PF25888">
    <property type="entry name" value="WHD_DnaB"/>
    <property type="match status" value="1"/>
</dbReference>
<dbReference type="Pfam" id="PF07261">
    <property type="entry name" value="DnaB_2"/>
    <property type="match status" value="1"/>
</dbReference>
<reference evidence="5 6" key="1">
    <citation type="submission" date="2017-05" db="EMBL/GenBank/DDBJ databases">
        <title>Vagococcus spp. assemblies.</title>
        <authorList>
            <person name="Gulvik C.A."/>
        </authorList>
    </citation>
    <scope>NUCLEOTIDE SEQUENCE [LARGE SCALE GENOMIC DNA]</scope>
    <source>
        <strain evidence="5 6">SS1995</strain>
    </source>
</reference>
<evidence type="ECO:0000259" key="4">
    <source>
        <dbReference type="Pfam" id="PF25888"/>
    </source>
</evidence>
<dbReference type="Proteomes" id="UP000287857">
    <property type="component" value="Unassembled WGS sequence"/>
</dbReference>
<gene>
    <name evidence="5" type="ORF">CBF37_00530</name>
</gene>